<name>A0ABQ1V2R3_9NOCA</name>
<evidence type="ECO:0000256" key="5">
    <source>
        <dbReference type="ARBA" id="ARBA00022723"/>
    </source>
</evidence>
<dbReference type="PANTHER" id="PTHR31155:SF9">
    <property type="entry name" value="STEAROYL-[ACYL-CARRIER-PROTEIN] 9-DESATURASE 7, CHLOROPLASTIC"/>
    <property type="match status" value="1"/>
</dbReference>
<keyword evidence="4" id="KW-0444">Lipid biosynthesis</keyword>
<evidence type="ECO:0000256" key="9">
    <source>
        <dbReference type="ARBA" id="ARBA00023098"/>
    </source>
</evidence>
<proteinExistence type="inferred from homology"/>
<evidence type="ECO:0000256" key="2">
    <source>
        <dbReference type="ARBA" id="ARBA00008749"/>
    </source>
</evidence>
<keyword evidence="5" id="KW-0479">Metal-binding</keyword>
<comment type="subunit">
    <text evidence="3">Homodimer.</text>
</comment>
<dbReference type="SUPFAM" id="SSF47240">
    <property type="entry name" value="Ferritin-like"/>
    <property type="match status" value="1"/>
</dbReference>
<dbReference type="InterPro" id="IPR009078">
    <property type="entry name" value="Ferritin-like_SF"/>
</dbReference>
<keyword evidence="10" id="KW-0275">Fatty acid biosynthesis</keyword>
<dbReference type="InterPro" id="IPR012348">
    <property type="entry name" value="RNR-like"/>
</dbReference>
<keyword evidence="8" id="KW-0408">Iron</keyword>
<accession>A0ABQ1V2R3</accession>
<evidence type="ECO:0000313" key="11">
    <source>
        <dbReference type="EMBL" id="GGF32473.1"/>
    </source>
</evidence>
<dbReference type="EMBL" id="BMCS01000002">
    <property type="protein sequence ID" value="GGF32473.1"/>
    <property type="molecule type" value="Genomic_DNA"/>
</dbReference>
<evidence type="ECO:0000313" key="12">
    <source>
        <dbReference type="Proteomes" id="UP000632454"/>
    </source>
</evidence>
<dbReference type="Proteomes" id="UP000632454">
    <property type="component" value="Unassembled WGS sequence"/>
</dbReference>
<keyword evidence="9" id="KW-0443">Lipid metabolism</keyword>
<evidence type="ECO:0000256" key="10">
    <source>
        <dbReference type="ARBA" id="ARBA00023160"/>
    </source>
</evidence>
<evidence type="ECO:0000256" key="4">
    <source>
        <dbReference type="ARBA" id="ARBA00022516"/>
    </source>
</evidence>
<keyword evidence="12" id="KW-1185">Reference proteome</keyword>
<dbReference type="InterPro" id="IPR005067">
    <property type="entry name" value="Fatty_acid_desaturase-2"/>
</dbReference>
<dbReference type="Gene3D" id="1.10.620.20">
    <property type="entry name" value="Ribonucleotide Reductase, subunit A"/>
    <property type="match status" value="1"/>
</dbReference>
<organism evidence="11 12">
    <name type="scientific">Williamsia phyllosphaerae</name>
    <dbReference type="NCBI Taxonomy" id="885042"/>
    <lineage>
        <taxon>Bacteria</taxon>
        <taxon>Bacillati</taxon>
        <taxon>Actinomycetota</taxon>
        <taxon>Actinomycetes</taxon>
        <taxon>Mycobacteriales</taxon>
        <taxon>Nocardiaceae</taxon>
        <taxon>Williamsia</taxon>
    </lineage>
</organism>
<comment type="cofactor">
    <cofactor evidence="1">
        <name>Fe(2+)</name>
        <dbReference type="ChEBI" id="CHEBI:29033"/>
    </cofactor>
</comment>
<comment type="caution">
    <text evidence="11">The sequence shown here is derived from an EMBL/GenBank/DDBJ whole genome shotgun (WGS) entry which is preliminary data.</text>
</comment>
<evidence type="ECO:0000256" key="6">
    <source>
        <dbReference type="ARBA" id="ARBA00022832"/>
    </source>
</evidence>
<evidence type="ECO:0000256" key="1">
    <source>
        <dbReference type="ARBA" id="ARBA00001954"/>
    </source>
</evidence>
<reference evidence="12" key="1">
    <citation type="journal article" date="2019" name="Int. J. Syst. Evol. Microbiol.">
        <title>The Global Catalogue of Microorganisms (GCM) 10K type strain sequencing project: providing services to taxonomists for standard genome sequencing and annotation.</title>
        <authorList>
            <consortium name="The Broad Institute Genomics Platform"/>
            <consortium name="The Broad Institute Genome Sequencing Center for Infectious Disease"/>
            <person name="Wu L."/>
            <person name="Ma J."/>
        </authorList>
    </citation>
    <scope>NUCLEOTIDE SEQUENCE [LARGE SCALE GENOMIC DNA]</scope>
    <source>
        <strain evidence="12">CCM 7855</strain>
    </source>
</reference>
<evidence type="ECO:0000256" key="3">
    <source>
        <dbReference type="ARBA" id="ARBA00011738"/>
    </source>
</evidence>
<evidence type="ECO:0000256" key="8">
    <source>
        <dbReference type="ARBA" id="ARBA00023004"/>
    </source>
</evidence>
<sequence>MFRVKNIAYDDLILALEKALPEIAAAHEEDSITWNPHDLVPWDEGRNFAFLGGSDWDAAESTMSAEVRAAVLALLLTKENLPSFHRVLGLHFPPFSEWRDLVGRWTAEDNRHSIALRDHLVVTRQIDPEALEALRLSHVTQGYQQNSDFRESTGPALALALMAVHELQASRFARALAEKVETKSLADMLGLVAKDDEVQAATFIAFLNAALNAEPDETVLAVAAAVNAAVPIGADIANFEQEYALLGDYTDSAVLGGVAKSLISSLGLNSLDGLGENAEAARQELFARANA</sequence>
<dbReference type="PANTHER" id="PTHR31155">
    <property type="entry name" value="ACYL- ACYL-CARRIER-PROTEIN DESATURASE-RELATED"/>
    <property type="match status" value="1"/>
</dbReference>
<gene>
    <name evidence="11" type="ORF">GCM10007298_30460</name>
</gene>
<protein>
    <submittedName>
        <fullName evidence="11">Acyl-ACP desaturase</fullName>
    </submittedName>
</protein>
<comment type="similarity">
    <text evidence="2">Belongs to the fatty acid desaturase type 2 family.</text>
</comment>
<dbReference type="Pfam" id="PF03405">
    <property type="entry name" value="FA_desaturase_2"/>
    <property type="match status" value="1"/>
</dbReference>
<keyword evidence="6" id="KW-0276">Fatty acid metabolism</keyword>
<evidence type="ECO:0000256" key="7">
    <source>
        <dbReference type="ARBA" id="ARBA00023002"/>
    </source>
</evidence>
<keyword evidence="7" id="KW-0560">Oxidoreductase</keyword>